<dbReference type="Pfam" id="PF04028">
    <property type="entry name" value="DUF374"/>
    <property type="match status" value="1"/>
</dbReference>
<feature type="transmembrane region" description="Helical" evidence="1">
    <location>
        <begin position="12"/>
        <end position="30"/>
    </location>
</feature>
<gene>
    <name evidence="3" type="ORF">NCTC11951_00539</name>
</gene>
<dbReference type="Proteomes" id="UP000275504">
    <property type="component" value="Chromosome"/>
</dbReference>
<dbReference type="InterPro" id="IPR007172">
    <property type="entry name" value="DUF374"/>
</dbReference>
<keyword evidence="3" id="KW-0449">Lipoprotein</keyword>
<organism evidence="3 4">
    <name type="scientific">Campylobacter jejuni subsp. doylei</name>
    <dbReference type="NCBI Taxonomy" id="32021"/>
    <lineage>
        <taxon>Bacteria</taxon>
        <taxon>Pseudomonadati</taxon>
        <taxon>Campylobacterota</taxon>
        <taxon>Epsilonproteobacteria</taxon>
        <taxon>Campylobacterales</taxon>
        <taxon>Campylobacteraceae</taxon>
        <taxon>Campylobacter</taxon>
    </lineage>
</organism>
<keyword evidence="1" id="KW-0812">Transmembrane</keyword>
<evidence type="ECO:0000256" key="1">
    <source>
        <dbReference type="SAM" id="Phobius"/>
    </source>
</evidence>
<evidence type="ECO:0000259" key="2">
    <source>
        <dbReference type="Pfam" id="PF04028"/>
    </source>
</evidence>
<proteinExistence type="predicted"/>
<dbReference type="CDD" id="cd07983">
    <property type="entry name" value="LPLAT_DUF374-like"/>
    <property type="match status" value="1"/>
</dbReference>
<evidence type="ECO:0000313" key="4">
    <source>
        <dbReference type="Proteomes" id="UP000275504"/>
    </source>
</evidence>
<dbReference type="OMA" id="PAMFIGH"/>
<keyword evidence="1" id="KW-0472">Membrane</keyword>
<evidence type="ECO:0000313" key="3">
    <source>
        <dbReference type="EMBL" id="VEG60962.1"/>
    </source>
</evidence>
<name>A0A381D204_CAMJU</name>
<dbReference type="EMBL" id="LR134359">
    <property type="protein sequence ID" value="VEG60962.1"/>
    <property type="molecule type" value="Genomic_DNA"/>
</dbReference>
<reference evidence="3 4" key="1">
    <citation type="submission" date="2018-12" db="EMBL/GenBank/DDBJ databases">
        <authorList>
            <consortium name="Pathogen Informatics"/>
        </authorList>
    </citation>
    <scope>NUCLEOTIDE SEQUENCE [LARGE SCALE GENOMIC DNA]</scope>
    <source>
        <strain evidence="3 4">NCTC11951</strain>
    </source>
</reference>
<sequence>MQSVWFYMGKSFKIYCITYIVFILQWLIFLSCKKKYKGGKIDHKPYVILFWHGKLALMPFAFKHYRQKDKKAYVMISYHKDGEQIAKIIKLFSLNAVRGSTSKGASTALRAAFKVLEQNDDIILTPDGPKGPYHSISDGSIVLAQKKGLKIRILNYEASRFWEFKSWDKMILPKPFSKITYSLSEPLDILSLDKEKAKEFLMEQFDKISLADQFKE</sequence>
<protein>
    <submittedName>
        <fullName evidence="3">Lipoprotein</fullName>
    </submittedName>
</protein>
<accession>A0A381D204</accession>
<feature type="domain" description="DUF374" evidence="2">
    <location>
        <begin position="65"/>
        <end position="133"/>
    </location>
</feature>
<dbReference type="AlphaFoldDB" id="A0A381D204"/>
<keyword evidence="1" id="KW-1133">Transmembrane helix</keyword>